<keyword evidence="7 9" id="KW-1133">Transmembrane helix</keyword>
<dbReference type="InterPro" id="IPR018303">
    <property type="entry name" value="ATPase_P-typ_P_site"/>
</dbReference>
<dbReference type="GO" id="GO:1990573">
    <property type="term" value="P:potassium ion import across plasma membrane"/>
    <property type="evidence" value="ECO:0007669"/>
    <property type="project" value="TreeGrafter"/>
</dbReference>
<evidence type="ECO:0000256" key="3">
    <source>
        <dbReference type="ARBA" id="ARBA00022692"/>
    </source>
</evidence>
<dbReference type="InterPro" id="IPR023299">
    <property type="entry name" value="ATPase_P-typ_cyto_dom_N"/>
</dbReference>
<dbReference type="Proteomes" id="UP001177769">
    <property type="component" value="Chromosome"/>
</dbReference>
<dbReference type="SUPFAM" id="SSF56784">
    <property type="entry name" value="HAD-like"/>
    <property type="match status" value="1"/>
</dbReference>
<evidence type="ECO:0000313" key="12">
    <source>
        <dbReference type="Proteomes" id="UP001177769"/>
    </source>
</evidence>
<dbReference type="KEGG" id="pais:PFX98_07440"/>
<dbReference type="Pfam" id="PF00122">
    <property type="entry name" value="E1-E2_ATPase"/>
    <property type="match status" value="1"/>
</dbReference>
<evidence type="ECO:0000256" key="8">
    <source>
        <dbReference type="ARBA" id="ARBA00023136"/>
    </source>
</evidence>
<evidence type="ECO:0000256" key="9">
    <source>
        <dbReference type="SAM" id="Phobius"/>
    </source>
</evidence>
<evidence type="ECO:0000256" key="1">
    <source>
        <dbReference type="ARBA" id="ARBA00004141"/>
    </source>
</evidence>
<feature type="transmembrane region" description="Helical" evidence="9">
    <location>
        <begin position="244"/>
        <end position="274"/>
    </location>
</feature>
<dbReference type="GO" id="GO:0005524">
    <property type="term" value="F:ATP binding"/>
    <property type="evidence" value="ECO:0007669"/>
    <property type="project" value="UniProtKB-KW"/>
</dbReference>
<dbReference type="NCBIfam" id="TIGR01494">
    <property type="entry name" value="ATPase_P-type"/>
    <property type="match status" value="2"/>
</dbReference>
<dbReference type="RefSeq" id="WP_285234550.1">
    <property type="nucleotide sequence ID" value="NZ_CP116346.1"/>
</dbReference>
<dbReference type="PRINTS" id="PR00120">
    <property type="entry name" value="HATPASE"/>
</dbReference>
<dbReference type="Pfam" id="PF00689">
    <property type="entry name" value="Cation_ATPase_C"/>
    <property type="match status" value="1"/>
</dbReference>
<dbReference type="GO" id="GO:0030007">
    <property type="term" value="P:intracellular potassium ion homeostasis"/>
    <property type="evidence" value="ECO:0007669"/>
    <property type="project" value="TreeGrafter"/>
</dbReference>
<dbReference type="GO" id="GO:1902600">
    <property type="term" value="P:proton transmembrane transport"/>
    <property type="evidence" value="ECO:0007669"/>
    <property type="project" value="TreeGrafter"/>
</dbReference>
<evidence type="ECO:0000313" key="11">
    <source>
        <dbReference type="EMBL" id="WIT13438.1"/>
    </source>
</evidence>
<dbReference type="InterPro" id="IPR036412">
    <property type="entry name" value="HAD-like_sf"/>
</dbReference>
<dbReference type="SFLD" id="SFLDG00002">
    <property type="entry name" value="C1.7:_P-type_atpase_like"/>
    <property type="match status" value="1"/>
</dbReference>
<dbReference type="InterPro" id="IPR006068">
    <property type="entry name" value="ATPase_P-typ_cation-transptr_C"/>
</dbReference>
<feature type="domain" description="Cation-transporting P-type ATPase N-terminal" evidence="10">
    <location>
        <begin position="2"/>
        <end position="64"/>
    </location>
</feature>
<evidence type="ECO:0000256" key="2">
    <source>
        <dbReference type="ARBA" id="ARBA00005675"/>
    </source>
</evidence>
<dbReference type="InterPro" id="IPR059000">
    <property type="entry name" value="ATPase_P-type_domA"/>
</dbReference>
<proteinExistence type="inferred from homology"/>
<evidence type="ECO:0000256" key="6">
    <source>
        <dbReference type="ARBA" id="ARBA00022967"/>
    </source>
</evidence>
<dbReference type="InterPro" id="IPR050510">
    <property type="entry name" value="Cation_transp_ATPase_P-type"/>
</dbReference>
<accession>A0AA95NH29</accession>
<keyword evidence="6" id="KW-1278">Translocase</keyword>
<reference evidence="11" key="1">
    <citation type="submission" date="2023-01" db="EMBL/GenBank/DDBJ databases">
        <title>Whole genome sequence of Paucibacter sp. S2-9 isolated from pond sediment.</title>
        <authorList>
            <person name="Jung J.Y."/>
        </authorList>
    </citation>
    <scope>NUCLEOTIDE SEQUENCE</scope>
    <source>
        <strain evidence="11">S2-9</strain>
    </source>
</reference>
<feature type="transmembrane region" description="Helical" evidence="9">
    <location>
        <begin position="756"/>
        <end position="777"/>
    </location>
</feature>
<dbReference type="GO" id="GO:0005391">
    <property type="term" value="F:P-type sodium:potassium-exchanging transporter activity"/>
    <property type="evidence" value="ECO:0007669"/>
    <property type="project" value="TreeGrafter"/>
</dbReference>
<dbReference type="InterPro" id="IPR044492">
    <property type="entry name" value="P_typ_ATPase_HD_dom"/>
</dbReference>
<feature type="transmembrane region" description="Helical" evidence="9">
    <location>
        <begin position="789"/>
        <end position="807"/>
    </location>
</feature>
<evidence type="ECO:0000256" key="4">
    <source>
        <dbReference type="ARBA" id="ARBA00022741"/>
    </source>
</evidence>
<feature type="transmembrane region" description="Helical" evidence="9">
    <location>
        <begin position="725"/>
        <end position="744"/>
    </location>
</feature>
<dbReference type="SFLD" id="SFLDS00003">
    <property type="entry name" value="Haloacid_Dehalogenase"/>
    <property type="match status" value="1"/>
</dbReference>
<dbReference type="InterPro" id="IPR023214">
    <property type="entry name" value="HAD_sf"/>
</dbReference>
<feature type="transmembrane region" description="Helical" evidence="9">
    <location>
        <begin position="685"/>
        <end position="713"/>
    </location>
</feature>
<dbReference type="SMART" id="SM00831">
    <property type="entry name" value="Cation_ATPase_N"/>
    <property type="match status" value="1"/>
</dbReference>
<dbReference type="SUPFAM" id="SSF81653">
    <property type="entry name" value="Calcium ATPase, transduction domain A"/>
    <property type="match status" value="1"/>
</dbReference>
<feature type="transmembrane region" description="Helical" evidence="9">
    <location>
        <begin position="68"/>
        <end position="84"/>
    </location>
</feature>
<dbReference type="Pfam" id="PF00702">
    <property type="entry name" value="Hydrolase"/>
    <property type="match status" value="1"/>
</dbReference>
<dbReference type="GO" id="GO:0005886">
    <property type="term" value="C:plasma membrane"/>
    <property type="evidence" value="ECO:0007669"/>
    <property type="project" value="TreeGrafter"/>
</dbReference>
<dbReference type="SFLD" id="SFLDF00027">
    <property type="entry name" value="p-type_atpase"/>
    <property type="match status" value="1"/>
</dbReference>
<evidence type="ECO:0000256" key="7">
    <source>
        <dbReference type="ARBA" id="ARBA00022989"/>
    </source>
</evidence>
<dbReference type="SUPFAM" id="SSF81665">
    <property type="entry name" value="Calcium ATPase, transmembrane domain M"/>
    <property type="match status" value="1"/>
</dbReference>
<dbReference type="InterPro" id="IPR004014">
    <property type="entry name" value="ATPase_P-typ_cation-transptr_N"/>
</dbReference>
<dbReference type="Gene3D" id="3.40.1110.10">
    <property type="entry name" value="Calcium-transporting ATPase, cytoplasmic domain N"/>
    <property type="match status" value="1"/>
</dbReference>
<organism evidence="11 12">
    <name type="scientific">Paucibacter sediminis</name>
    <dbReference type="NCBI Taxonomy" id="3019553"/>
    <lineage>
        <taxon>Bacteria</taxon>
        <taxon>Pseudomonadati</taxon>
        <taxon>Pseudomonadota</taxon>
        <taxon>Betaproteobacteria</taxon>
        <taxon>Burkholderiales</taxon>
        <taxon>Sphaerotilaceae</taxon>
        <taxon>Roseateles</taxon>
    </lineage>
</organism>
<dbReference type="InterPro" id="IPR008250">
    <property type="entry name" value="ATPase_P-typ_transduc_dom_A_sf"/>
</dbReference>
<dbReference type="GO" id="GO:0036376">
    <property type="term" value="P:sodium ion export across plasma membrane"/>
    <property type="evidence" value="ECO:0007669"/>
    <property type="project" value="TreeGrafter"/>
</dbReference>
<comment type="subcellular location">
    <subcellularLocation>
        <location evidence="1">Membrane</location>
        <topology evidence="1">Multi-pass membrane protein</topology>
    </subcellularLocation>
</comment>
<keyword evidence="5" id="KW-0067">ATP-binding</keyword>
<name>A0AA95NH29_9BURK</name>
<keyword evidence="4" id="KW-0547">Nucleotide-binding</keyword>
<dbReference type="FunFam" id="3.40.50.1000:FF:000083">
    <property type="entry name" value="Sodium/potassium-transporting ATPase subunit alpha"/>
    <property type="match status" value="1"/>
</dbReference>
<feature type="transmembrane region" description="Helical" evidence="9">
    <location>
        <begin position="219"/>
        <end position="238"/>
    </location>
</feature>
<dbReference type="Gene3D" id="2.70.150.10">
    <property type="entry name" value="Calcium-transporting ATPase, cytoplasmic transduction domain A"/>
    <property type="match status" value="1"/>
</dbReference>
<dbReference type="PROSITE" id="PS00154">
    <property type="entry name" value="ATPASE_E1_E2"/>
    <property type="match status" value="1"/>
</dbReference>
<sequence>MAASDTTPRGLSAAQAAARLAQDGPNQLTPPRPRTLWHMLAELVREPMLQLMLAAGLIYLLLGDRREALMLLAFVVLMVVISLVQEQRTERVLEALRDLTSPRALVLRDGAPQRIAGTAVVRGDVLVLAEGDRIAADARLLEAYDLQADESLLSGESLPVLKARGEAVLAGSMVVGGQGLAEVTAIGAASEIGHIGSALAEIASPDSPLRSQTRRLVRVFALLGLTLSAGLVLLYGLARGDWLAAVLAGISLAMSMLPQEFLLILTVFMAMGAWRLSRQRVLTRRAATIETLGSATVLCTDKTGTLTLNQMAVAELQPWGQVLPAELLEFAVLASEREPFDAMERALLERARGQQPPVPLHPGWRLVHEYGLSSSLPAMTHVWHDEVGAAVVAVKGAPEAVLSLARLPAAQAEALAAQAQAMAARGLRVLAVARAGWQGQEDWPAAPDGFAWQLLGLVAFADPLRPEVPAAIEECRAAGLRVLMITGDHAETARAIAAQAGLAATAGVLTGPELAEMGEAQLRAAVRSHQVFARIRPEQKLRIVAALKDQGEVVAMTGDGVNDAPSLKAAHIGIAMGGRGTDVAREAAALVLLDDNFASIVQAVRLGRRIFDNLRKAMAFVLAVHVPIAGLSLLPLLLGWPVLLGPVHIAFLELLIDPVCSVVFEAEREEGDVMRRPPRDPQAPLFSAGLMAWSAAQGLLVLLAVAGLFGWLLAQQFSPEQARSLAFVALVACNIGLILANRNLRSSLLQAWLRPNAMLWSMLLATAALLAATLGLAPLREVFRFATMPPPQLLAALGLGLLVWLLLEAMKALARRRL</sequence>
<comment type="similarity">
    <text evidence="2">Belongs to the cation transport ATPase (P-type) (TC 3.A.3) family. Type IIA subfamily.</text>
</comment>
<dbReference type="Gene3D" id="1.20.1110.10">
    <property type="entry name" value="Calcium-transporting ATPase, transmembrane domain"/>
    <property type="match status" value="1"/>
</dbReference>
<dbReference type="PANTHER" id="PTHR43294">
    <property type="entry name" value="SODIUM/POTASSIUM-TRANSPORTING ATPASE SUBUNIT ALPHA"/>
    <property type="match status" value="1"/>
</dbReference>
<keyword evidence="8 9" id="KW-0472">Membrane</keyword>
<evidence type="ECO:0000256" key="5">
    <source>
        <dbReference type="ARBA" id="ARBA00022840"/>
    </source>
</evidence>
<dbReference type="Gene3D" id="3.40.50.1000">
    <property type="entry name" value="HAD superfamily/HAD-like"/>
    <property type="match status" value="1"/>
</dbReference>
<feature type="transmembrane region" description="Helical" evidence="9">
    <location>
        <begin position="643"/>
        <end position="664"/>
    </location>
</feature>
<evidence type="ECO:0000259" key="10">
    <source>
        <dbReference type="SMART" id="SM00831"/>
    </source>
</evidence>
<keyword evidence="3 9" id="KW-0812">Transmembrane</keyword>
<dbReference type="AlphaFoldDB" id="A0AA95NH29"/>
<keyword evidence="12" id="KW-1185">Reference proteome</keyword>
<dbReference type="InterPro" id="IPR023298">
    <property type="entry name" value="ATPase_P-typ_TM_dom_sf"/>
</dbReference>
<dbReference type="InterPro" id="IPR001757">
    <property type="entry name" value="P_typ_ATPase"/>
</dbReference>
<dbReference type="PANTHER" id="PTHR43294:SF20">
    <property type="entry name" value="P-TYPE ATPASE"/>
    <property type="match status" value="1"/>
</dbReference>
<dbReference type="GO" id="GO:0006883">
    <property type="term" value="P:intracellular sodium ion homeostasis"/>
    <property type="evidence" value="ECO:0007669"/>
    <property type="project" value="TreeGrafter"/>
</dbReference>
<protein>
    <submittedName>
        <fullName evidence="11">Cation-translocating P-type ATPase</fullName>
    </submittedName>
</protein>
<dbReference type="PRINTS" id="PR00119">
    <property type="entry name" value="CATATPASE"/>
</dbReference>
<dbReference type="SUPFAM" id="SSF81660">
    <property type="entry name" value="Metal cation-transporting ATPase, ATP-binding domain N"/>
    <property type="match status" value="1"/>
</dbReference>
<dbReference type="GO" id="GO:0016887">
    <property type="term" value="F:ATP hydrolysis activity"/>
    <property type="evidence" value="ECO:0007669"/>
    <property type="project" value="InterPro"/>
</dbReference>
<dbReference type="Pfam" id="PF00690">
    <property type="entry name" value="Cation_ATPase_N"/>
    <property type="match status" value="1"/>
</dbReference>
<dbReference type="EMBL" id="CP116346">
    <property type="protein sequence ID" value="WIT13438.1"/>
    <property type="molecule type" value="Genomic_DNA"/>
</dbReference>
<feature type="transmembrane region" description="Helical" evidence="9">
    <location>
        <begin position="617"/>
        <end position="637"/>
    </location>
</feature>
<gene>
    <name evidence="11" type="ORF">PFX98_07440</name>
</gene>